<dbReference type="Gene3D" id="2.30.320.10">
    <property type="entry name" value="YwqG-like"/>
    <property type="match status" value="1"/>
</dbReference>
<proteinExistence type="predicted"/>
<dbReference type="Pfam" id="PF09234">
    <property type="entry name" value="DUF1963"/>
    <property type="match status" value="1"/>
</dbReference>
<dbReference type="PROSITE" id="PS51257">
    <property type="entry name" value="PROKAR_LIPOPROTEIN"/>
    <property type="match status" value="1"/>
</dbReference>
<accession>A0ABN3D9V9</accession>
<dbReference type="SUPFAM" id="SSF103032">
    <property type="entry name" value="Hypothetical protein YwqG"/>
    <property type="match status" value="1"/>
</dbReference>
<protein>
    <submittedName>
        <fullName evidence="1">Uncharacterized protein</fullName>
    </submittedName>
</protein>
<name>A0ABN3D9V9_9ACTN</name>
<organism evidence="1 2">
    <name type="scientific">Streptomyces indiaensis</name>
    <dbReference type="NCBI Taxonomy" id="284033"/>
    <lineage>
        <taxon>Bacteria</taxon>
        <taxon>Bacillati</taxon>
        <taxon>Actinomycetota</taxon>
        <taxon>Actinomycetes</taxon>
        <taxon>Kitasatosporales</taxon>
        <taxon>Streptomycetaceae</taxon>
        <taxon>Streptomyces</taxon>
    </lineage>
</organism>
<reference evidence="1 2" key="1">
    <citation type="journal article" date="2019" name="Int. J. Syst. Evol. Microbiol.">
        <title>The Global Catalogue of Microorganisms (GCM) 10K type strain sequencing project: providing services to taxonomists for standard genome sequencing and annotation.</title>
        <authorList>
            <consortium name="The Broad Institute Genomics Platform"/>
            <consortium name="The Broad Institute Genome Sequencing Center for Infectious Disease"/>
            <person name="Wu L."/>
            <person name="Ma J."/>
        </authorList>
    </citation>
    <scope>NUCLEOTIDE SEQUENCE [LARGE SCALE GENOMIC DNA]</scope>
    <source>
        <strain evidence="1 2">JCM 3053</strain>
    </source>
</reference>
<comment type="caution">
    <text evidence="1">The sequence shown here is derived from an EMBL/GenBank/DDBJ whole genome shotgun (WGS) entry which is preliminary data.</text>
</comment>
<sequence>MRWALVRQPATSSVAMGCRQNSVEVEIVQAVLAGRCPGTIPRWLLLAQFNSEAAAEMMWGDGGTLYWLLRRQDLGKRRFDQAMFTWQCYRAASCWLCPDARRSEGSALPACARPDVWHDVGAG</sequence>
<dbReference type="InterPro" id="IPR035948">
    <property type="entry name" value="YwqG-like_sf"/>
</dbReference>
<gene>
    <name evidence="1" type="ORF">GCM10010104_16250</name>
</gene>
<keyword evidence="2" id="KW-1185">Reference proteome</keyword>
<evidence type="ECO:0000313" key="1">
    <source>
        <dbReference type="EMBL" id="GAA2225193.1"/>
    </source>
</evidence>
<dbReference type="EMBL" id="BAAART010000037">
    <property type="protein sequence ID" value="GAA2225193.1"/>
    <property type="molecule type" value="Genomic_DNA"/>
</dbReference>
<dbReference type="InterPro" id="IPR015315">
    <property type="entry name" value="DUF1963"/>
</dbReference>
<evidence type="ECO:0000313" key="2">
    <source>
        <dbReference type="Proteomes" id="UP001501474"/>
    </source>
</evidence>
<dbReference type="Proteomes" id="UP001501474">
    <property type="component" value="Unassembled WGS sequence"/>
</dbReference>